<feature type="compositionally biased region" description="Acidic residues" evidence="1">
    <location>
        <begin position="436"/>
        <end position="450"/>
    </location>
</feature>
<keyword evidence="6" id="KW-1185">Reference proteome</keyword>
<dbReference type="Proteomes" id="UP000435112">
    <property type="component" value="Unassembled WGS sequence"/>
</dbReference>
<dbReference type="EMBL" id="QXFT01000271">
    <property type="protein sequence ID" value="KAE9348874.1"/>
    <property type="molecule type" value="Genomic_DNA"/>
</dbReference>
<feature type="compositionally biased region" description="Polar residues" evidence="1">
    <location>
        <begin position="403"/>
        <end position="413"/>
    </location>
</feature>
<feature type="region of interest" description="Disordered" evidence="1">
    <location>
        <begin position="553"/>
        <end position="616"/>
    </location>
</feature>
<evidence type="ECO:0000313" key="2">
    <source>
        <dbReference type="EMBL" id="KAE9029263.1"/>
    </source>
</evidence>
<reference evidence="5 7" key="1">
    <citation type="submission" date="2018-09" db="EMBL/GenBank/DDBJ databases">
        <title>Genomic investigation of the strawberry pathogen Phytophthora fragariae indicates pathogenicity is determined by transcriptional variation in three key races.</title>
        <authorList>
            <person name="Adams T.M."/>
            <person name="Armitage A.D."/>
            <person name="Sobczyk M.K."/>
            <person name="Bates H.J."/>
            <person name="Dunwell J.M."/>
            <person name="Nellist C.F."/>
            <person name="Harrison R.J."/>
        </authorList>
    </citation>
    <scope>NUCLEOTIDE SEQUENCE [LARGE SCALE GENOMIC DNA]</scope>
    <source>
        <strain evidence="3 5">SCRP249</strain>
        <strain evidence="2 7">SCRP324</strain>
        <strain evidence="4 6">SCRP333</strain>
    </source>
</reference>
<dbReference type="EMBL" id="QXFU01000568">
    <property type="protein sequence ID" value="KAE9029263.1"/>
    <property type="molecule type" value="Genomic_DNA"/>
</dbReference>
<evidence type="ECO:0000313" key="6">
    <source>
        <dbReference type="Proteomes" id="UP000434957"/>
    </source>
</evidence>
<dbReference type="Proteomes" id="UP000429607">
    <property type="component" value="Unassembled WGS sequence"/>
</dbReference>
<dbReference type="EMBL" id="QXFV01000500">
    <property type="protein sequence ID" value="KAE9035754.1"/>
    <property type="molecule type" value="Genomic_DNA"/>
</dbReference>
<feature type="region of interest" description="Disordered" evidence="1">
    <location>
        <begin position="327"/>
        <end position="541"/>
    </location>
</feature>
<name>A0A6A3N2J1_9STRA</name>
<dbReference type="OrthoDB" id="205893at2759"/>
<organism evidence="3 5">
    <name type="scientific">Phytophthora rubi</name>
    <dbReference type="NCBI Taxonomy" id="129364"/>
    <lineage>
        <taxon>Eukaryota</taxon>
        <taxon>Sar</taxon>
        <taxon>Stramenopiles</taxon>
        <taxon>Oomycota</taxon>
        <taxon>Peronosporomycetes</taxon>
        <taxon>Peronosporales</taxon>
        <taxon>Peronosporaceae</taxon>
        <taxon>Phytophthora</taxon>
    </lineage>
</organism>
<feature type="compositionally biased region" description="Acidic residues" evidence="1">
    <location>
        <begin position="214"/>
        <end position="224"/>
    </location>
</feature>
<dbReference type="SUPFAM" id="SSF47473">
    <property type="entry name" value="EF-hand"/>
    <property type="match status" value="1"/>
</dbReference>
<feature type="region of interest" description="Disordered" evidence="1">
    <location>
        <begin position="192"/>
        <end position="224"/>
    </location>
</feature>
<feature type="compositionally biased region" description="Acidic residues" evidence="1">
    <location>
        <begin position="327"/>
        <end position="339"/>
    </location>
</feature>
<proteinExistence type="predicted"/>
<dbReference type="Gene3D" id="1.10.238.10">
    <property type="entry name" value="EF-hand"/>
    <property type="match status" value="1"/>
</dbReference>
<evidence type="ECO:0000313" key="4">
    <source>
        <dbReference type="EMBL" id="KAE9348874.1"/>
    </source>
</evidence>
<accession>A0A6A3N2J1</accession>
<dbReference type="AlphaFoldDB" id="A0A6A3N2J1"/>
<gene>
    <name evidence="3" type="ORF">PR001_g9171</name>
    <name evidence="2" type="ORF">PR002_g10185</name>
    <name evidence="4" type="ORF">PR003_g6185</name>
</gene>
<evidence type="ECO:0000313" key="5">
    <source>
        <dbReference type="Proteomes" id="UP000429607"/>
    </source>
</evidence>
<feature type="compositionally biased region" description="Low complexity" evidence="1">
    <location>
        <begin position="520"/>
        <end position="529"/>
    </location>
</feature>
<dbReference type="InterPro" id="IPR011992">
    <property type="entry name" value="EF-hand-dom_pair"/>
</dbReference>
<comment type="caution">
    <text evidence="3">The sequence shown here is derived from an EMBL/GenBank/DDBJ whole genome shotgun (WGS) entry which is preliminary data.</text>
</comment>
<sequence>MGTSISKASPLAPTFERMATWDLKSSRRLLQDYKDKDLDFGLDAQGLADLLGGDKDWAESIIDAFSSPTGIINALAFICGVCLVCSGPALEKAGMIFDALDFDGTEQISMDEMTISFLCSTRGFCVITGVGAVPSDEELESVTLQAYRDLNKGSTQSITKAEFMKWIIEFASGTGAPPTREVTLQNALEQFRVVPPSENTDEKEENNGSTPLQDDSEEDGTEYPDEAVQNDEHLEDPLHQETDMPNAGEFTVDQEHDSIEQATELIEPEYVATEIDGQLLSDGDGIADGHNEFNLAESETGVDDGGQTEADVESVAQMNETQEALETEQIANDDNEPGLETENHLEAAAGDTESDYPTFVADGDELPQGSESFTNEEHDQNASGQELCSDFDAATFETGTGLDVQQDNAQFESQDTDPVAPPEKLVAGDLPPEPASADDDDLSYEQDDFAQETPRAEREAEPVDETYPADNLEDASPKDATEEPEPATAEGETEVIAAQDVVVHNIEVDETPPPAPLPGLEPAATTLTPENTGEEGATEAPVDEAAAVDEVAAIDPDPAEETSATDMNAYDTYDYEQPQFDGSSGLPPPEPQELIDDAAVEAAQEAADAPEENPAE</sequence>
<protein>
    <recommendedName>
        <fullName evidence="8">Calmodulin</fullName>
    </recommendedName>
</protein>
<evidence type="ECO:0000256" key="1">
    <source>
        <dbReference type="SAM" id="MobiDB-lite"/>
    </source>
</evidence>
<evidence type="ECO:0000313" key="7">
    <source>
        <dbReference type="Proteomes" id="UP000435112"/>
    </source>
</evidence>
<evidence type="ECO:0000313" key="3">
    <source>
        <dbReference type="EMBL" id="KAE9035754.1"/>
    </source>
</evidence>
<evidence type="ECO:0008006" key="8">
    <source>
        <dbReference type="Google" id="ProtNLM"/>
    </source>
</evidence>
<dbReference type="Proteomes" id="UP000434957">
    <property type="component" value="Unassembled WGS sequence"/>
</dbReference>